<protein>
    <submittedName>
        <fullName evidence="2">Uncharacterized protein</fullName>
    </submittedName>
</protein>
<keyword evidence="1" id="KW-0732">Signal</keyword>
<dbReference type="AlphaFoldDB" id="A0A564Z8T3"/>
<evidence type="ECO:0000313" key="3">
    <source>
        <dbReference type="Proteomes" id="UP000321570"/>
    </source>
</evidence>
<feature type="chain" id="PRO_5021708581" evidence="1">
    <location>
        <begin position="17"/>
        <end position="180"/>
    </location>
</feature>
<keyword evidence="3" id="KW-1185">Reference proteome</keyword>
<gene>
    <name evidence="2" type="ORF">WMSIL1_LOCUS13458</name>
</gene>
<feature type="signal peptide" evidence="1">
    <location>
        <begin position="1"/>
        <end position="16"/>
    </location>
</feature>
<dbReference type="Proteomes" id="UP000321570">
    <property type="component" value="Unassembled WGS sequence"/>
</dbReference>
<organism evidence="2 3">
    <name type="scientific">Hymenolepis diminuta</name>
    <name type="common">Rat tapeworm</name>
    <dbReference type="NCBI Taxonomy" id="6216"/>
    <lineage>
        <taxon>Eukaryota</taxon>
        <taxon>Metazoa</taxon>
        <taxon>Spiralia</taxon>
        <taxon>Lophotrochozoa</taxon>
        <taxon>Platyhelminthes</taxon>
        <taxon>Cestoda</taxon>
        <taxon>Eucestoda</taxon>
        <taxon>Cyclophyllidea</taxon>
        <taxon>Hymenolepididae</taxon>
        <taxon>Hymenolepis</taxon>
    </lineage>
</organism>
<evidence type="ECO:0000313" key="2">
    <source>
        <dbReference type="EMBL" id="VUZ55749.1"/>
    </source>
</evidence>
<sequence>MITICMTLIFLRLVNGCVSQPRNFDIVVDAAALSTSPELKELGTYRNLLYVIPSRCGWNAGSTLYVMRELCLRRYRRIPRTYEVSGNLTDCTFGFKSVNTTDNKAEILLEEMNDYINGAIFSVGADCNYWSSIFVLLIKEGCFRPMDDIARGFITKMMERYEIELKCKFIIQKPYNELKP</sequence>
<dbReference type="EMBL" id="CABIJS010000697">
    <property type="protein sequence ID" value="VUZ55749.1"/>
    <property type="molecule type" value="Genomic_DNA"/>
</dbReference>
<accession>A0A564Z8T3</accession>
<proteinExistence type="predicted"/>
<name>A0A564Z8T3_HYMDI</name>
<reference evidence="2 3" key="1">
    <citation type="submission" date="2019-07" db="EMBL/GenBank/DDBJ databases">
        <authorList>
            <person name="Jastrzebski P J."/>
            <person name="Paukszto L."/>
            <person name="Jastrzebski P J."/>
        </authorList>
    </citation>
    <scope>NUCLEOTIDE SEQUENCE [LARGE SCALE GENOMIC DNA]</scope>
    <source>
        <strain evidence="2 3">WMS-il1</strain>
    </source>
</reference>
<feature type="non-terminal residue" evidence="2">
    <location>
        <position position="180"/>
    </location>
</feature>
<evidence type="ECO:0000256" key="1">
    <source>
        <dbReference type="SAM" id="SignalP"/>
    </source>
</evidence>